<comment type="cofactor">
    <cofactor evidence="1">
        <name>FAD</name>
        <dbReference type="ChEBI" id="CHEBI:57692"/>
    </cofactor>
</comment>
<dbReference type="PANTHER" id="PTHR10961">
    <property type="entry name" value="PEROXISOMAL SARCOSINE OXIDASE"/>
    <property type="match status" value="1"/>
</dbReference>
<keyword evidence="2" id="KW-0285">Flavoprotein</keyword>
<dbReference type="OrthoDB" id="9806257at2"/>
<sequence length="375" mass="40246">MTGKALVVGGGIAGLSCAWGLRKRGWEVELFEQGPLPNPKASSYDEHRITRHAYGKMSGYARLMPEAFRTWDRLWADIGTSHYEPTGAVYVLRHDNGWYDATVASLNELGIGYRDLPLSDLSTRFPMLNPVGVERVVETSGAGMLFPIRIMTDMVVLLGRLGVGLHACTKVTEVDPDRGTLVADGKTWSGDVVVVAAGAWADRLEPSIKGISVPSRQAVLYLSPPTDLAAAWAAAPVLLDQAAGGGIYILPPRRGTRLKVGDHVFSRRGDADADRTATEEDLARLWPTLRNAFLGMDRYAVLEPKACYYTVTEDERFLVKPTGAAGWVISACSGHGFKLGSLIGDGVAAAIAGERPGEDISAWAAGETVPEPAEA</sequence>
<protein>
    <submittedName>
        <fullName evidence="6">Sarcosine oxidase/sarcosine oxidase subunit beta</fullName>
    </submittedName>
</protein>
<dbReference type="Gene3D" id="3.50.50.60">
    <property type="entry name" value="FAD/NAD(P)-binding domain"/>
    <property type="match status" value="1"/>
</dbReference>
<evidence type="ECO:0000313" key="7">
    <source>
        <dbReference type="Proteomes" id="UP000249688"/>
    </source>
</evidence>
<evidence type="ECO:0000256" key="1">
    <source>
        <dbReference type="ARBA" id="ARBA00001974"/>
    </source>
</evidence>
<keyword evidence="7" id="KW-1185">Reference proteome</keyword>
<dbReference type="InterPro" id="IPR045170">
    <property type="entry name" value="MTOX"/>
</dbReference>
<dbReference type="Proteomes" id="UP000249688">
    <property type="component" value="Unassembled WGS sequence"/>
</dbReference>
<reference evidence="6 7" key="1">
    <citation type="submission" date="2018-06" db="EMBL/GenBank/DDBJ databases">
        <title>Genomic Encyclopedia of Archaeal and Bacterial Type Strains, Phase II (KMG-II): from individual species to whole genera.</title>
        <authorList>
            <person name="Goeker M."/>
        </authorList>
    </citation>
    <scope>NUCLEOTIDE SEQUENCE [LARGE SCALE GENOMIC DNA]</scope>
    <source>
        <strain evidence="6 7">DSM 24525</strain>
    </source>
</reference>
<proteinExistence type="predicted"/>
<organism evidence="6 7">
    <name type="scientific">Humitalea rosea</name>
    <dbReference type="NCBI Taxonomy" id="990373"/>
    <lineage>
        <taxon>Bacteria</taxon>
        <taxon>Pseudomonadati</taxon>
        <taxon>Pseudomonadota</taxon>
        <taxon>Alphaproteobacteria</taxon>
        <taxon>Acetobacterales</taxon>
        <taxon>Roseomonadaceae</taxon>
        <taxon>Humitalea</taxon>
    </lineage>
</organism>
<evidence type="ECO:0000313" key="6">
    <source>
        <dbReference type="EMBL" id="PZW39288.1"/>
    </source>
</evidence>
<evidence type="ECO:0000256" key="4">
    <source>
        <dbReference type="ARBA" id="ARBA00023002"/>
    </source>
</evidence>
<dbReference type="AlphaFoldDB" id="A0A2W7HZ19"/>
<dbReference type="SUPFAM" id="SSF54373">
    <property type="entry name" value="FAD-linked reductases, C-terminal domain"/>
    <property type="match status" value="1"/>
</dbReference>
<dbReference type="GO" id="GO:0008115">
    <property type="term" value="F:sarcosine oxidase activity"/>
    <property type="evidence" value="ECO:0007669"/>
    <property type="project" value="TreeGrafter"/>
</dbReference>
<dbReference type="GO" id="GO:0050660">
    <property type="term" value="F:flavin adenine dinucleotide binding"/>
    <property type="evidence" value="ECO:0007669"/>
    <property type="project" value="InterPro"/>
</dbReference>
<keyword evidence="4" id="KW-0560">Oxidoreductase</keyword>
<dbReference type="InterPro" id="IPR036188">
    <property type="entry name" value="FAD/NAD-bd_sf"/>
</dbReference>
<evidence type="ECO:0000256" key="3">
    <source>
        <dbReference type="ARBA" id="ARBA00022827"/>
    </source>
</evidence>
<comment type="caution">
    <text evidence="6">The sequence shown here is derived from an EMBL/GenBank/DDBJ whole genome shotgun (WGS) entry which is preliminary data.</text>
</comment>
<dbReference type="SUPFAM" id="SSF51905">
    <property type="entry name" value="FAD/NAD(P)-binding domain"/>
    <property type="match status" value="1"/>
</dbReference>
<evidence type="ECO:0000259" key="5">
    <source>
        <dbReference type="Pfam" id="PF01266"/>
    </source>
</evidence>
<dbReference type="PROSITE" id="PS51257">
    <property type="entry name" value="PROKAR_LIPOPROTEIN"/>
    <property type="match status" value="1"/>
</dbReference>
<accession>A0A2W7HZ19</accession>
<dbReference type="RefSeq" id="WP_111400115.1">
    <property type="nucleotide sequence ID" value="NZ_QKYU01000030.1"/>
</dbReference>
<dbReference type="InterPro" id="IPR006076">
    <property type="entry name" value="FAD-dep_OxRdtase"/>
</dbReference>
<dbReference type="Pfam" id="PF01266">
    <property type="entry name" value="DAO"/>
    <property type="match status" value="1"/>
</dbReference>
<evidence type="ECO:0000256" key="2">
    <source>
        <dbReference type="ARBA" id="ARBA00022630"/>
    </source>
</evidence>
<dbReference type="EMBL" id="QKYU01000030">
    <property type="protein sequence ID" value="PZW39288.1"/>
    <property type="molecule type" value="Genomic_DNA"/>
</dbReference>
<dbReference type="Gene3D" id="3.30.9.10">
    <property type="entry name" value="D-Amino Acid Oxidase, subunit A, domain 2"/>
    <property type="match status" value="1"/>
</dbReference>
<dbReference type="PANTHER" id="PTHR10961:SF46">
    <property type="entry name" value="PEROXISOMAL SARCOSINE OXIDASE"/>
    <property type="match status" value="1"/>
</dbReference>
<feature type="domain" description="FAD dependent oxidoreductase" evidence="5">
    <location>
        <begin position="5"/>
        <end position="349"/>
    </location>
</feature>
<name>A0A2W7HZ19_9PROT</name>
<keyword evidence="3" id="KW-0274">FAD</keyword>
<gene>
    <name evidence="6" type="ORF">C8P66_13023</name>
</gene>